<dbReference type="GO" id="GO:0031080">
    <property type="term" value="C:nuclear pore outer ring"/>
    <property type="evidence" value="ECO:0007669"/>
    <property type="project" value="EnsemblFungi"/>
</dbReference>
<comment type="subcellular location">
    <subcellularLocation>
        <location evidence="1 9">Nucleus</location>
        <location evidence="1 9">Nuclear pore complex</location>
    </subcellularLocation>
</comment>
<keyword evidence="3 9" id="KW-0813">Transport</keyword>
<dbReference type="STRING" id="1071380.I2H0S8"/>
<evidence type="ECO:0000313" key="12">
    <source>
        <dbReference type="Proteomes" id="UP000002866"/>
    </source>
</evidence>
<dbReference type="RefSeq" id="XP_004179499.1">
    <property type="nucleotide sequence ID" value="XM_004179451.1"/>
</dbReference>
<evidence type="ECO:0000313" key="11">
    <source>
        <dbReference type="EMBL" id="CCH59980.1"/>
    </source>
</evidence>
<evidence type="ECO:0000256" key="10">
    <source>
        <dbReference type="SAM" id="MobiDB-lite"/>
    </source>
</evidence>
<dbReference type="PANTHER" id="PTHR13373">
    <property type="entry name" value="FROUNT PROTEIN-RELATED"/>
    <property type="match status" value="1"/>
</dbReference>
<sequence length="774" mass="89501">MAGTYHSTDDLLIEVDWNNVINDSDENGQQETSTQIKLDPSSGAPIIPLSEESDDIPKDSIEMKFKMNNINSNQVVYFSNETVKCLYPVTIDEASIDNSEGYIEYVTKIFEIYDSLGEDRIFNIPMMGLINKMNNRNHDYNVNLSMEMMISELEIFIDKIKNDCTKINRFYQLENCLSILNCLRIMYFIMDGSEEDSVMNGNDMSKNQIENDKKRQIFINGLIKWVNRSDGEPNADFIEQVFDSTEQLGEEELPENSPQGARDSHVFETEIFWKLINQLIIRGLFSQAIGCIDRSGLKEYLLAQCDVSSNALLDIISLLKEYPADSLSTFREWKNLALELLQNYSMNDDISISGDLRDSIEDTLLIISGDKNCILKYSQFWYESICGFYLFYIPSLELIKTEYLAWSIKKNTINVVNSWEVASKDLMQGKIYPILPILEKYDLATSSFTSGLCQAKGLLEPEIEEQYGIVNYMINSFAFEICSKMNNKKLWPIAIGLICNNPNNSNTYKRITIGELIAHFPYETNDDLEWLLSICAEWKLIDVAKKIYMQLGNTMMYEGNTIEAMKNFSKGGNIEMVKHYSWMLFEASILQSKPLDDIILNTIVSDDASKIDSDIPEEILDKMVTNTMRQTLSPYGVLFKFFQLIEEEKFSSALELLLLLINFQYLPKHYLVLITSKLLYPIYLMDDTKKVSEESILILIEVIEKEWDCKDEKSIIIYQRVIAEEYEKESEHMNLDQDDKQNRKATNYPGTIEDFLKQVRRLLNFKLCDDYIIL</sequence>
<comment type="similarity">
    <text evidence="2 9">Belongs to the nucleoporin Nup85 family.</text>
</comment>
<keyword evidence="12" id="KW-1185">Reference proteome</keyword>
<dbReference type="GO" id="GO:0000055">
    <property type="term" value="P:ribosomal large subunit export from nucleus"/>
    <property type="evidence" value="ECO:0007669"/>
    <property type="project" value="EnsemblFungi"/>
</dbReference>
<evidence type="ECO:0000256" key="4">
    <source>
        <dbReference type="ARBA" id="ARBA00022816"/>
    </source>
</evidence>
<protein>
    <recommendedName>
        <fullName evidence="9">Nuclear pore complex protein Nup85</fullName>
    </recommendedName>
</protein>
<dbReference type="GO" id="GO:0017056">
    <property type="term" value="F:structural constituent of nuclear pore"/>
    <property type="evidence" value="ECO:0007669"/>
    <property type="project" value="EnsemblFungi"/>
</dbReference>
<accession>I2H0S8</accession>
<dbReference type="GO" id="GO:0051664">
    <property type="term" value="P:nuclear pore localization"/>
    <property type="evidence" value="ECO:0007669"/>
    <property type="project" value="EnsemblFungi"/>
</dbReference>
<dbReference type="GO" id="GO:0045893">
    <property type="term" value="P:positive regulation of DNA-templated transcription"/>
    <property type="evidence" value="ECO:0007669"/>
    <property type="project" value="EnsemblFungi"/>
</dbReference>
<reference evidence="11 12" key="1">
    <citation type="journal article" date="2011" name="Proc. Natl. Acad. Sci. U.S.A.">
        <title>Evolutionary erosion of yeast sex chromosomes by mating-type switching accidents.</title>
        <authorList>
            <person name="Gordon J.L."/>
            <person name="Armisen D."/>
            <person name="Proux-Wera E."/>
            <person name="Oheigeartaigh S.S."/>
            <person name="Byrne K.P."/>
            <person name="Wolfe K.H."/>
        </authorList>
    </citation>
    <scope>NUCLEOTIDE SEQUENCE [LARGE SCALE GENOMIC DNA]</scope>
    <source>
        <strain evidence="12">ATCC 34711 / CBS 6284 / DSM 70876 / NBRC 10599 / NRRL Y-10934 / UCD 77-7</strain>
    </source>
</reference>
<keyword evidence="8 9" id="KW-0539">Nucleus</keyword>
<keyword evidence="5 9" id="KW-0653">Protein transport</keyword>
<evidence type="ECO:0000256" key="9">
    <source>
        <dbReference type="RuleBase" id="RU365073"/>
    </source>
</evidence>
<dbReference type="AlphaFoldDB" id="I2H0S8"/>
<dbReference type="OMA" id="VKHYSWM"/>
<evidence type="ECO:0000256" key="5">
    <source>
        <dbReference type="ARBA" id="ARBA00022927"/>
    </source>
</evidence>
<dbReference type="GeneID" id="14494960"/>
<evidence type="ECO:0000256" key="1">
    <source>
        <dbReference type="ARBA" id="ARBA00004567"/>
    </source>
</evidence>
<dbReference type="eggNOG" id="KOG2271">
    <property type="taxonomic scope" value="Eukaryota"/>
</dbReference>
<dbReference type="Proteomes" id="UP000002866">
    <property type="component" value="Chromosome 3"/>
</dbReference>
<dbReference type="InParanoid" id="I2H0S8"/>
<proteinExistence type="inferred from homology"/>
<evidence type="ECO:0000256" key="3">
    <source>
        <dbReference type="ARBA" id="ARBA00022448"/>
    </source>
</evidence>
<dbReference type="KEGG" id="tbl:TBLA_0C01660"/>
<keyword evidence="4 9" id="KW-0509">mRNA transport</keyword>
<comment type="subunit">
    <text evidence="9">Component of the nuclear pore complex (NPC).</text>
</comment>
<dbReference type="InterPro" id="IPR011502">
    <property type="entry name" value="Nucleoporin_Nup85"/>
</dbReference>
<dbReference type="HOGENOM" id="CLU_019986_0_0_1"/>
<dbReference type="EMBL" id="HE806318">
    <property type="protein sequence ID" value="CCH59980.1"/>
    <property type="molecule type" value="Genomic_DNA"/>
</dbReference>
<organism evidence="11 12">
    <name type="scientific">Henningerozyma blattae (strain ATCC 34711 / CBS 6284 / DSM 70876 / NBRC 10599 / NRRL Y-10934 / UCD 77-7)</name>
    <name type="common">Yeast</name>
    <name type="synonym">Tetrapisispora blattae</name>
    <dbReference type="NCBI Taxonomy" id="1071380"/>
    <lineage>
        <taxon>Eukaryota</taxon>
        <taxon>Fungi</taxon>
        <taxon>Dikarya</taxon>
        <taxon>Ascomycota</taxon>
        <taxon>Saccharomycotina</taxon>
        <taxon>Saccharomycetes</taxon>
        <taxon>Saccharomycetales</taxon>
        <taxon>Saccharomycetaceae</taxon>
        <taxon>Henningerozyma</taxon>
    </lineage>
</organism>
<name>I2H0S8_HENB6</name>
<keyword evidence="9" id="KW-0472">Membrane</keyword>
<evidence type="ECO:0000256" key="6">
    <source>
        <dbReference type="ARBA" id="ARBA00023010"/>
    </source>
</evidence>
<dbReference type="Pfam" id="PF07575">
    <property type="entry name" value="Nucleopor_Nup85"/>
    <property type="match status" value="1"/>
</dbReference>
<feature type="region of interest" description="Disordered" evidence="10">
    <location>
        <begin position="22"/>
        <end position="48"/>
    </location>
</feature>
<comment type="function">
    <text evidence="9">Functions as a component of the nuclear pore complex (NPC).</text>
</comment>
<gene>
    <name evidence="11" type="primary">TBLA0C01660</name>
    <name evidence="11" type="ORF">TBLA_0C01660</name>
</gene>
<dbReference type="GO" id="GO:0006606">
    <property type="term" value="P:protein import into nucleus"/>
    <property type="evidence" value="ECO:0007669"/>
    <property type="project" value="EnsemblFungi"/>
</dbReference>
<keyword evidence="7 9" id="KW-0906">Nuclear pore complex</keyword>
<dbReference type="FunCoup" id="I2H0S8">
    <property type="interactions" value="163"/>
</dbReference>
<evidence type="ECO:0000256" key="8">
    <source>
        <dbReference type="ARBA" id="ARBA00023242"/>
    </source>
</evidence>
<evidence type="ECO:0000256" key="2">
    <source>
        <dbReference type="ARBA" id="ARBA00005573"/>
    </source>
</evidence>
<dbReference type="Gene3D" id="2.20.25.500">
    <property type="match status" value="1"/>
</dbReference>
<evidence type="ECO:0000256" key="7">
    <source>
        <dbReference type="ARBA" id="ARBA00023132"/>
    </source>
</evidence>
<dbReference type="PANTHER" id="PTHR13373:SF21">
    <property type="entry name" value="NUCLEAR PORE COMPLEX PROTEIN NUP85"/>
    <property type="match status" value="1"/>
</dbReference>
<dbReference type="GO" id="GO:0031965">
    <property type="term" value="C:nuclear membrane"/>
    <property type="evidence" value="ECO:0007669"/>
    <property type="project" value="UniProtKB-UniRule"/>
</dbReference>
<dbReference type="OrthoDB" id="17644at2759"/>
<keyword evidence="6 9" id="KW-0811">Translocation</keyword>
<dbReference type="GO" id="GO:0006406">
    <property type="term" value="P:mRNA export from nucleus"/>
    <property type="evidence" value="ECO:0007669"/>
    <property type="project" value="EnsemblFungi"/>
</dbReference>